<keyword evidence="3 8" id="KW-0812">Transmembrane</keyword>
<evidence type="ECO:0000256" key="8">
    <source>
        <dbReference type="RuleBase" id="RU003857"/>
    </source>
</evidence>
<evidence type="ECO:0000256" key="9">
    <source>
        <dbReference type="SAM" id="MobiDB-lite"/>
    </source>
</evidence>
<comment type="subcellular location">
    <subcellularLocation>
        <location evidence="1">Membrane</location>
        <topology evidence="1">Multi-pass membrane protein</topology>
    </subcellularLocation>
</comment>
<dbReference type="InterPro" id="IPR036047">
    <property type="entry name" value="F-box-like_dom_sf"/>
</dbReference>
<dbReference type="Proteomes" id="UP000829354">
    <property type="component" value="Chromosome III"/>
</dbReference>
<dbReference type="PANTHER" id="PTHR11003">
    <property type="entry name" value="POTASSIUM CHANNEL, SUBFAMILY K"/>
    <property type="match status" value="1"/>
</dbReference>
<dbReference type="Gene3D" id="1.10.287.70">
    <property type="match status" value="1"/>
</dbReference>
<comment type="similarity">
    <text evidence="8">Belongs to the two pore domain potassium channel (TC 1.A.1.8) family.</text>
</comment>
<name>A0AAE9ELZ1_CAEBR</name>
<keyword evidence="2 8" id="KW-0813">Transport</keyword>
<feature type="region of interest" description="Disordered" evidence="9">
    <location>
        <begin position="69"/>
        <end position="97"/>
    </location>
</feature>
<feature type="transmembrane region" description="Helical" evidence="10">
    <location>
        <begin position="616"/>
        <end position="637"/>
    </location>
</feature>
<keyword evidence="4 10" id="KW-1133">Transmembrane helix</keyword>
<gene>
    <name evidence="12" type="ORF">L5515_004244</name>
</gene>
<sequence length="706" mass="79980">MISITLIEFAGESGVLKVAGKMTQRQKGLAFVNAQANNVKKIAVMASTVAFEFNKATLKLRRSLHISPRNSPEVQRKSDVGDIEIESPGSTQSTSRKCSKRNRQLCAELSSFALYPLFGALSPSHFSSPNLLFQSNKKPPKKVVEFLQLSDTDMYQVMCFLNPRSLLNLSQTCGRLRQLCLANEENIEKIDVTSHEIVISFNQVRRQTEVRLLKRERTRSDPQFTCSNIRGLLSPFSRALTKITFETTVFVTDWLEEILDLHRENRLIPLSLVFTGGALTKGKQLTGADLRSITEAKFIDFVSTLQPHLQEVQLSTSRIFKVSSDPPRLLSMITMLSSFGIVYERPPVHFYHQDISEAVTFWRTDSLSRNCDIFMRRPHDISVEAWQKLIVCLSAAVTLLAFNYVGGLIFLLAEKGWTENPGVSEDDQFSECLRFIPIGSKITVEMRKNAENCLRKDSAIDDFGKALYFSWTLYSTVGYGNLYPHSPLGRFLTVVYSLFMIPIYIAFKFEFGTFLAHALVVASNRVAVFTKKLFQTVKNQLFVARVQLNPENPEPIHRDHLIFFSSVLLCAICLLFCSTIFSKIENISFPSSIYFGIITMTLIGLGDIVPTNLVWFSAYCAFFLISDVLSNQIFYFCQARIRFFFHFIARRLLLLKDGDDDLLSESTVSLQNVPVINSQCMPSLVMECERNELDKDDKLVSSLTAL</sequence>
<evidence type="ECO:0000256" key="2">
    <source>
        <dbReference type="ARBA" id="ARBA00022448"/>
    </source>
</evidence>
<dbReference type="InterPro" id="IPR003280">
    <property type="entry name" value="2pore_dom_K_chnl"/>
</dbReference>
<keyword evidence="13" id="KW-1185">Reference proteome</keyword>
<protein>
    <recommendedName>
        <fullName evidence="11">Potassium channel domain-containing protein</fullName>
    </recommendedName>
</protein>
<accession>A0AAE9ELZ1</accession>
<evidence type="ECO:0000256" key="5">
    <source>
        <dbReference type="ARBA" id="ARBA00023065"/>
    </source>
</evidence>
<dbReference type="SUPFAM" id="SSF81383">
    <property type="entry name" value="F-box domain"/>
    <property type="match status" value="1"/>
</dbReference>
<feature type="transmembrane region" description="Helical" evidence="10">
    <location>
        <begin position="488"/>
        <end position="507"/>
    </location>
</feature>
<evidence type="ECO:0000313" key="13">
    <source>
        <dbReference type="Proteomes" id="UP000829354"/>
    </source>
</evidence>
<dbReference type="GO" id="GO:0016020">
    <property type="term" value="C:membrane"/>
    <property type="evidence" value="ECO:0007669"/>
    <property type="project" value="UniProtKB-SubCell"/>
</dbReference>
<dbReference type="SUPFAM" id="SSF81324">
    <property type="entry name" value="Voltage-gated potassium channels"/>
    <property type="match status" value="2"/>
</dbReference>
<feature type="domain" description="Potassium channel" evidence="11">
    <location>
        <begin position="571"/>
        <end position="614"/>
    </location>
</feature>
<feature type="transmembrane region" description="Helical" evidence="10">
    <location>
        <begin position="561"/>
        <end position="581"/>
    </location>
</feature>
<evidence type="ECO:0000256" key="10">
    <source>
        <dbReference type="SAM" id="Phobius"/>
    </source>
</evidence>
<proteinExistence type="inferred from homology"/>
<feature type="transmembrane region" description="Helical" evidence="10">
    <location>
        <begin position="593"/>
        <end position="610"/>
    </location>
</feature>
<dbReference type="InterPro" id="IPR013099">
    <property type="entry name" value="K_chnl_dom"/>
</dbReference>
<dbReference type="PRINTS" id="PR01333">
    <property type="entry name" value="2POREKCHANEL"/>
</dbReference>
<evidence type="ECO:0000313" key="12">
    <source>
        <dbReference type="EMBL" id="UMM23607.1"/>
    </source>
</evidence>
<evidence type="ECO:0000256" key="3">
    <source>
        <dbReference type="ARBA" id="ARBA00022692"/>
    </source>
</evidence>
<dbReference type="Pfam" id="PF07885">
    <property type="entry name" value="Ion_trans_2"/>
    <property type="match status" value="2"/>
</dbReference>
<evidence type="ECO:0000256" key="1">
    <source>
        <dbReference type="ARBA" id="ARBA00004141"/>
    </source>
</evidence>
<keyword evidence="7 8" id="KW-0407">Ion channel</keyword>
<feature type="domain" description="Potassium channel" evidence="11">
    <location>
        <begin position="459"/>
        <end position="515"/>
    </location>
</feature>
<dbReference type="GO" id="GO:0005267">
    <property type="term" value="F:potassium channel activity"/>
    <property type="evidence" value="ECO:0007669"/>
    <property type="project" value="InterPro"/>
</dbReference>
<evidence type="ECO:0000256" key="7">
    <source>
        <dbReference type="ARBA" id="ARBA00023303"/>
    </source>
</evidence>
<evidence type="ECO:0000256" key="4">
    <source>
        <dbReference type="ARBA" id="ARBA00022989"/>
    </source>
</evidence>
<dbReference type="EMBL" id="CP092622">
    <property type="protein sequence ID" value="UMM23607.1"/>
    <property type="molecule type" value="Genomic_DNA"/>
</dbReference>
<dbReference type="AlphaFoldDB" id="A0AAE9ELZ1"/>
<keyword evidence="6 10" id="KW-0472">Membrane</keyword>
<evidence type="ECO:0000259" key="11">
    <source>
        <dbReference type="Pfam" id="PF07885"/>
    </source>
</evidence>
<evidence type="ECO:0000256" key="6">
    <source>
        <dbReference type="ARBA" id="ARBA00023136"/>
    </source>
</evidence>
<organism evidence="12 13">
    <name type="scientific">Caenorhabditis briggsae</name>
    <dbReference type="NCBI Taxonomy" id="6238"/>
    <lineage>
        <taxon>Eukaryota</taxon>
        <taxon>Metazoa</taxon>
        <taxon>Ecdysozoa</taxon>
        <taxon>Nematoda</taxon>
        <taxon>Chromadorea</taxon>
        <taxon>Rhabditida</taxon>
        <taxon>Rhabditina</taxon>
        <taxon>Rhabditomorpha</taxon>
        <taxon>Rhabditoidea</taxon>
        <taxon>Rhabditidae</taxon>
        <taxon>Peloderinae</taxon>
        <taxon>Caenorhabditis</taxon>
    </lineage>
</organism>
<keyword evidence="5 8" id="KW-0406">Ion transport</keyword>
<dbReference type="PANTHER" id="PTHR11003:SF337">
    <property type="entry name" value="POTASSIUM CHANNEL DOMAIN-CONTAINING PROTEIN"/>
    <property type="match status" value="1"/>
</dbReference>
<reference evidence="12 13" key="1">
    <citation type="submission" date="2022-04" db="EMBL/GenBank/DDBJ databases">
        <title>Chromosome-level reference genomes for two strains of Caenorhabditis briggsae: an improved platform for comparative genomics.</title>
        <authorList>
            <person name="Stevens L."/>
            <person name="Andersen E."/>
        </authorList>
    </citation>
    <scope>NUCLEOTIDE SEQUENCE [LARGE SCALE GENOMIC DNA]</scope>
    <source>
        <strain evidence="12">VX34</strain>
        <tissue evidence="12">Whole-organism</tissue>
    </source>
</reference>
<feature type="transmembrane region" description="Helical" evidence="10">
    <location>
        <begin position="385"/>
        <end position="412"/>
    </location>
</feature>